<feature type="domain" description="FAD-binding FR-type" evidence="15">
    <location>
        <begin position="673"/>
        <end position="913"/>
    </location>
</feature>
<comment type="catalytic activity">
    <reaction evidence="12">
        <text>2 oxidized [cytochrome P450] + NADPH = 2 reduced [cytochrome P450] + NADP(+) + H(+)</text>
        <dbReference type="Rhea" id="RHEA:24040"/>
        <dbReference type="Rhea" id="RHEA-COMP:14627"/>
        <dbReference type="Rhea" id="RHEA-COMP:14628"/>
        <dbReference type="ChEBI" id="CHEBI:15378"/>
        <dbReference type="ChEBI" id="CHEBI:55376"/>
        <dbReference type="ChEBI" id="CHEBI:57783"/>
        <dbReference type="ChEBI" id="CHEBI:58349"/>
        <dbReference type="ChEBI" id="CHEBI:60344"/>
        <dbReference type="EC" id="1.6.2.4"/>
    </reaction>
</comment>
<keyword evidence="7 12" id="KW-0274">FAD</keyword>
<dbReference type="Gene3D" id="1.10.630.10">
    <property type="entry name" value="Cytochrome P450"/>
    <property type="match status" value="1"/>
</dbReference>
<comment type="cofactor">
    <cofactor evidence="12">
        <name>FAD</name>
        <dbReference type="ChEBI" id="CHEBI:57692"/>
    </cofactor>
    <cofactor evidence="12">
        <name>FMN</name>
        <dbReference type="ChEBI" id="CHEBI:58210"/>
    </cofactor>
</comment>
<dbReference type="InterPro" id="IPR001433">
    <property type="entry name" value="OxRdtase_FAD/NAD-bd"/>
</dbReference>
<dbReference type="InterPro" id="IPR023173">
    <property type="entry name" value="NADPH_Cyt_P450_Rdtase_alpha"/>
</dbReference>
<keyword evidence="12" id="KW-0249">Electron transport</keyword>
<dbReference type="InterPro" id="IPR029039">
    <property type="entry name" value="Flavoprotein-like_sf"/>
</dbReference>
<evidence type="ECO:0000256" key="1">
    <source>
        <dbReference type="ARBA" id="ARBA00010018"/>
    </source>
</evidence>
<dbReference type="CDD" id="cd06206">
    <property type="entry name" value="bifunctional_CYPOR"/>
    <property type="match status" value="1"/>
</dbReference>
<dbReference type="RefSeq" id="WP_395817936.1">
    <property type="nucleotide sequence ID" value="NZ_CP043494.1"/>
</dbReference>
<evidence type="ECO:0000256" key="10">
    <source>
        <dbReference type="ARBA" id="ARBA00023004"/>
    </source>
</evidence>
<dbReference type="InterPro" id="IPR008254">
    <property type="entry name" value="Flavodoxin/NO_synth"/>
</dbReference>
<accession>A0ABY9WLF5</accession>
<evidence type="ECO:0000256" key="4">
    <source>
        <dbReference type="ARBA" id="ARBA00022630"/>
    </source>
</evidence>
<evidence type="ECO:0000313" key="17">
    <source>
        <dbReference type="Proteomes" id="UP001611383"/>
    </source>
</evidence>
<dbReference type="InterPro" id="IPR039261">
    <property type="entry name" value="FNR_nucleotide-bd"/>
</dbReference>
<comment type="cofactor">
    <cofactor evidence="12">
        <name>heme</name>
        <dbReference type="ChEBI" id="CHEBI:30413"/>
    </cofactor>
</comment>
<dbReference type="InterPro" id="IPR003097">
    <property type="entry name" value="CysJ-like_FAD-binding"/>
</dbReference>
<reference evidence="16 17" key="1">
    <citation type="submission" date="2019-08" db="EMBL/GenBank/DDBJ databases">
        <title>Archangium and Cystobacter genomes.</title>
        <authorList>
            <person name="Chen I.-C.K."/>
            <person name="Wielgoss S."/>
        </authorList>
    </citation>
    <scope>NUCLEOTIDE SEQUENCE [LARGE SCALE GENOMIC DNA]</scope>
    <source>
        <strain evidence="16 17">Cbm 6</strain>
    </source>
</reference>
<dbReference type="Pfam" id="PF00258">
    <property type="entry name" value="Flavodoxin_1"/>
    <property type="match status" value="1"/>
</dbReference>
<dbReference type="PROSITE" id="PS51384">
    <property type="entry name" value="FAD_FR"/>
    <property type="match status" value="1"/>
</dbReference>
<feature type="region of interest" description="Disordered" evidence="13">
    <location>
        <begin position="1"/>
        <end position="22"/>
    </location>
</feature>
<protein>
    <recommendedName>
        <fullName evidence="12">Bifunctional cytochrome P450/NADPH--P450 reductase</fullName>
    </recommendedName>
    <domain>
        <recommendedName>
            <fullName evidence="12">Cytochrome P450</fullName>
            <ecNumber evidence="12">1.14.14.1</ecNumber>
        </recommendedName>
    </domain>
    <domain>
        <recommendedName>
            <fullName evidence="12">NADPH--cytochrome P450 reductase</fullName>
            <ecNumber evidence="12">1.6.2.4</ecNumber>
        </recommendedName>
    </domain>
</protein>
<dbReference type="PANTHER" id="PTHR19384:SF17">
    <property type="entry name" value="NADPH--CYTOCHROME P450 REDUCTASE"/>
    <property type="match status" value="1"/>
</dbReference>
<name>A0ABY9WLF5_9BACT</name>
<dbReference type="Proteomes" id="UP001611383">
    <property type="component" value="Chromosome"/>
</dbReference>
<dbReference type="SUPFAM" id="SSF52218">
    <property type="entry name" value="Flavoproteins"/>
    <property type="match status" value="1"/>
</dbReference>
<dbReference type="PROSITE" id="PS00086">
    <property type="entry name" value="CYTOCHROME_P450"/>
    <property type="match status" value="1"/>
</dbReference>
<keyword evidence="10 12" id="KW-0408">Iron</keyword>
<dbReference type="InterPro" id="IPR017938">
    <property type="entry name" value="Riboflavin_synthase-like_b-brl"/>
</dbReference>
<evidence type="ECO:0000259" key="15">
    <source>
        <dbReference type="PROSITE" id="PS51384"/>
    </source>
</evidence>
<keyword evidence="3 12" id="KW-0349">Heme</keyword>
<comment type="catalytic activity">
    <reaction evidence="12">
        <text>an organic molecule + reduced [NADPH--hemoprotein reductase] + O2 = an alcohol + oxidized [NADPH--hemoprotein reductase] + H2O + H(+)</text>
        <dbReference type="Rhea" id="RHEA:17149"/>
        <dbReference type="Rhea" id="RHEA-COMP:11964"/>
        <dbReference type="Rhea" id="RHEA-COMP:11965"/>
        <dbReference type="ChEBI" id="CHEBI:15377"/>
        <dbReference type="ChEBI" id="CHEBI:15378"/>
        <dbReference type="ChEBI" id="CHEBI:15379"/>
        <dbReference type="ChEBI" id="CHEBI:30879"/>
        <dbReference type="ChEBI" id="CHEBI:57618"/>
        <dbReference type="ChEBI" id="CHEBI:58210"/>
        <dbReference type="ChEBI" id="CHEBI:142491"/>
        <dbReference type="EC" id="1.14.14.1"/>
    </reaction>
</comment>
<keyword evidence="11 12" id="KW-0503">Monooxygenase</keyword>
<dbReference type="Pfam" id="PF00175">
    <property type="entry name" value="NAD_binding_1"/>
    <property type="match status" value="1"/>
</dbReference>
<dbReference type="InterPro" id="IPR017927">
    <property type="entry name" value="FAD-bd_FR_type"/>
</dbReference>
<feature type="domain" description="Flavodoxin-like" evidence="14">
    <location>
        <begin position="498"/>
        <end position="637"/>
    </location>
</feature>
<dbReference type="CDD" id="cd11068">
    <property type="entry name" value="CYP120A1"/>
    <property type="match status" value="1"/>
</dbReference>
<keyword evidence="8 12" id="KW-0521">NADP</keyword>
<proteinExistence type="inferred from homology"/>
<dbReference type="InterPro" id="IPR023206">
    <property type="entry name" value="Bifunctional_P450_P450_red"/>
</dbReference>
<keyword evidence="2 12" id="KW-0813">Transport</keyword>
<organism evidence="16 17">
    <name type="scientific">Archangium minus</name>
    <dbReference type="NCBI Taxonomy" id="83450"/>
    <lineage>
        <taxon>Bacteria</taxon>
        <taxon>Pseudomonadati</taxon>
        <taxon>Myxococcota</taxon>
        <taxon>Myxococcia</taxon>
        <taxon>Myxococcales</taxon>
        <taxon>Cystobacterineae</taxon>
        <taxon>Archangiaceae</taxon>
        <taxon>Archangium</taxon>
    </lineage>
</organism>
<evidence type="ECO:0000256" key="2">
    <source>
        <dbReference type="ARBA" id="ARBA00022448"/>
    </source>
</evidence>
<evidence type="ECO:0000256" key="12">
    <source>
        <dbReference type="PIRNR" id="PIRNR000209"/>
    </source>
</evidence>
<dbReference type="Pfam" id="PF00667">
    <property type="entry name" value="FAD_binding_1"/>
    <property type="match status" value="1"/>
</dbReference>
<dbReference type="PRINTS" id="PR00463">
    <property type="entry name" value="EP450I"/>
</dbReference>
<keyword evidence="5 12" id="KW-0288">FMN</keyword>
<evidence type="ECO:0000313" key="16">
    <source>
        <dbReference type="EMBL" id="WNG44656.1"/>
    </source>
</evidence>
<dbReference type="SUPFAM" id="SSF63380">
    <property type="entry name" value="Riboflavin synthase domain-like"/>
    <property type="match status" value="1"/>
</dbReference>
<dbReference type="InterPro" id="IPR002401">
    <property type="entry name" value="Cyt_P450_E_grp-I"/>
</dbReference>
<gene>
    <name evidence="16" type="ORF">F0U60_11580</name>
</gene>
<dbReference type="Pfam" id="PF00067">
    <property type="entry name" value="p450"/>
    <property type="match status" value="1"/>
</dbReference>
<comment type="similarity">
    <text evidence="1 12">In the N-terminal section; belongs to the cytochrome P450 family.</text>
</comment>
<evidence type="ECO:0000256" key="8">
    <source>
        <dbReference type="ARBA" id="ARBA00022857"/>
    </source>
</evidence>
<sequence length="1070" mass="119994">MRAVSTSAPIPQPRTRPLVGNIPDVESETPIQSLMQLSREYGPIFRLTFPGRSVLVVSSHALVDEVCDERRFDKSVGGALKNIRDFAGDGLFTAYTDEPNWELAHRILMPAFGPQAMRDYFDFMLDIAEQLLTKWERLGPDADLDVTDNMTRLTLDTIALCGFGYRFNSFYQREMHPFVDAMVRSLAEAGDRARRLPLKTRLMLMTQQQYQRDIAYMHQVVDEVIRERRRNGDAATRKDLLSLMLQGVDSVSGQRLDDHNIRNQVVTFLIAGHETTSGLLSFTLYQLLQHPDVLARATAEVDRVLGRELSRRPTFEVLGKLTYLDQVLRESLRLWPTAPAFGLYAREDTVLGGAWPVSKGESVMVLTPMLHRDPEVWVNPERFEPERFSPEAVAARPLNAWKPFGNGQRACIGRPFAMQEALLVLGMLLQRFQLIDHTRYQLHIKETLTLKPEGFRMRVRARTDADRTGVELRPVAAAVVPQKPKWTSSPVAQHGTPLLVLYGSNSGSSEAFAQRIASDAVLQGYVPTLGTMDSYVGRLPPEGAVVIVTASYNGNPPDNARAFCLWLEGLQPGALSGVRYAVFGCGNRDWAATWQAVPKRVDERLAAAGAQRMLTRGEADARADFFGDFDGWYQGVWPTLGEAFGVETAEANQAPRYEVERLDQAADPLEAAHGVMPVEVVANRELVDMSSPFGRSKRHLEVRLPDGVSYRTGDHLAVLPENAPEQVERVARRFKLSPDETVLIRRTREEPSTLPFDRPVTVRTLLGRYVELSTPATRRDLQLLAKYTACPPEKKRLLALAGEGGAEPEVYRTQVLEKRLSVLELLEEFPACELPFGVFLELMPPMKPRRYSISSSPLEAPERCTLTVAVVDAPAWSGRGRYKGACSSYLTRVEPGTRIHAVLREPHSPFRPPEDPSVPVIMVGAGTGLAPFRGFIQERARLAERGTQLGKALLFFGCDHPEVDFLYREELEAWQRQGVVEVYPAFFRQEREGVKFVQHRLWEERERVGALLDTGARLYVCGDGRYMAPAVRETVARIHQERTGCTAEQATAWVCELETQGRYLADVFGG</sequence>
<dbReference type="SUPFAM" id="SSF48264">
    <property type="entry name" value="Cytochrome P450"/>
    <property type="match status" value="1"/>
</dbReference>
<keyword evidence="4 12" id="KW-0285">Flavoprotein</keyword>
<dbReference type="InterPro" id="IPR001128">
    <property type="entry name" value="Cyt_P450"/>
</dbReference>
<dbReference type="PRINTS" id="PR00385">
    <property type="entry name" value="P450"/>
</dbReference>
<dbReference type="EC" id="1.14.14.1" evidence="12"/>
<dbReference type="Gene3D" id="1.20.990.10">
    <property type="entry name" value="NADPH-cytochrome p450 Reductase, Chain A, domain 3"/>
    <property type="match status" value="1"/>
</dbReference>
<keyword evidence="17" id="KW-1185">Reference proteome</keyword>
<dbReference type="EC" id="1.6.2.4" evidence="12"/>
<dbReference type="PIRSF" id="PIRSF000209">
    <property type="entry name" value="Bifunctional_P450_P450R"/>
    <property type="match status" value="1"/>
</dbReference>
<dbReference type="Gene3D" id="3.40.50.360">
    <property type="match status" value="1"/>
</dbReference>
<evidence type="ECO:0000256" key="9">
    <source>
        <dbReference type="ARBA" id="ARBA00023002"/>
    </source>
</evidence>
<keyword evidence="6 12" id="KW-0479">Metal-binding</keyword>
<evidence type="ECO:0000256" key="7">
    <source>
        <dbReference type="ARBA" id="ARBA00022827"/>
    </source>
</evidence>
<evidence type="ECO:0000256" key="5">
    <source>
        <dbReference type="ARBA" id="ARBA00022643"/>
    </source>
</evidence>
<dbReference type="SUPFAM" id="SSF52343">
    <property type="entry name" value="Ferredoxin reductase-like, C-terminal NADP-linked domain"/>
    <property type="match status" value="1"/>
</dbReference>
<evidence type="ECO:0000256" key="6">
    <source>
        <dbReference type="ARBA" id="ARBA00022723"/>
    </source>
</evidence>
<evidence type="ECO:0000256" key="11">
    <source>
        <dbReference type="ARBA" id="ARBA00023033"/>
    </source>
</evidence>
<dbReference type="InterPro" id="IPR017972">
    <property type="entry name" value="Cyt_P450_CS"/>
</dbReference>
<evidence type="ECO:0000256" key="3">
    <source>
        <dbReference type="ARBA" id="ARBA00022617"/>
    </source>
</evidence>
<evidence type="ECO:0000259" key="14">
    <source>
        <dbReference type="PROSITE" id="PS50902"/>
    </source>
</evidence>
<dbReference type="InterPro" id="IPR036396">
    <property type="entry name" value="Cyt_P450_sf"/>
</dbReference>
<dbReference type="PROSITE" id="PS50902">
    <property type="entry name" value="FLAVODOXIN_LIKE"/>
    <property type="match status" value="1"/>
</dbReference>
<keyword evidence="9 12" id="KW-0560">Oxidoreductase</keyword>
<dbReference type="Gene3D" id="3.40.50.80">
    <property type="entry name" value="Nucleotide-binding domain of ferredoxin-NADP reductase (FNR) module"/>
    <property type="match status" value="1"/>
</dbReference>
<evidence type="ECO:0000256" key="13">
    <source>
        <dbReference type="SAM" id="MobiDB-lite"/>
    </source>
</evidence>
<dbReference type="EMBL" id="CP043494">
    <property type="protein sequence ID" value="WNG44656.1"/>
    <property type="molecule type" value="Genomic_DNA"/>
</dbReference>
<dbReference type="PANTHER" id="PTHR19384">
    <property type="entry name" value="NITRIC OXIDE SYNTHASE-RELATED"/>
    <property type="match status" value="1"/>
</dbReference>
<dbReference type="Gene3D" id="2.40.30.10">
    <property type="entry name" value="Translation factors"/>
    <property type="match status" value="1"/>
</dbReference>